<comment type="domain">
    <text evidence="5">The PRC barrel domain binds ribosomal protein uS19.</text>
</comment>
<comment type="subunit">
    <text evidence="5">Binds ribosomal protein uS19.</text>
</comment>
<comment type="similarity">
    <text evidence="5">Belongs to the RimM family.</text>
</comment>
<dbReference type="HOGENOM" id="CLU_077636_1_0_6"/>
<evidence type="ECO:0000256" key="5">
    <source>
        <dbReference type="HAMAP-Rule" id="MF_00014"/>
    </source>
</evidence>
<accession>A0A098G9E7</accession>
<reference evidence="9" key="1">
    <citation type="submission" date="2014-09" db="EMBL/GenBank/DDBJ databases">
        <authorList>
            <person name="Gomez-Valero L."/>
        </authorList>
    </citation>
    <scope>NUCLEOTIDE SEQUENCE [LARGE SCALE GENOMIC DNA]</scope>
    <source>
        <strain evidence="9">ATCC700992</strain>
    </source>
</reference>
<dbReference type="Pfam" id="PF24986">
    <property type="entry name" value="PRC_RimM"/>
    <property type="match status" value="1"/>
</dbReference>
<keyword evidence="4 5" id="KW-0143">Chaperone</keyword>
<gene>
    <name evidence="5 8" type="primary">rimM</name>
    <name evidence="8" type="ORF">LFA_2719</name>
</gene>
<organism evidence="8 9">
    <name type="scientific">Legionella fallonii LLAP-10</name>
    <dbReference type="NCBI Taxonomy" id="1212491"/>
    <lineage>
        <taxon>Bacteria</taxon>
        <taxon>Pseudomonadati</taxon>
        <taxon>Pseudomonadota</taxon>
        <taxon>Gammaproteobacteria</taxon>
        <taxon>Legionellales</taxon>
        <taxon>Legionellaceae</taxon>
        <taxon>Legionella</taxon>
    </lineage>
</organism>
<dbReference type="InterPro" id="IPR009000">
    <property type="entry name" value="Transl_B-barrel_sf"/>
</dbReference>
<dbReference type="Gene3D" id="2.30.30.240">
    <property type="entry name" value="PRC-barrel domain"/>
    <property type="match status" value="1"/>
</dbReference>
<dbReference type="Gene3D" id="2.40.30.60">
    <property type="entry name" value="RimM"/>
    <property type="match status" value="1"/>
</dbReference>
<dbReference type="NCBIfam" id="TIGR02273">
    <property type="entry name" value="16S_RimM"/>
    <property type="match status" value="1"/>
</dbReference>
<evidence type="ECO:0000259" key="7">
    <source>
        <dbReference type="Pfam" id="PF24986"/>
    </source>
</evidence>
<evidence type="ECO:0000256" key="1">
    <source>
        <dbReference type="ARBA" id="ARBA00022490"/>
    </source>
</evidence>
<dbReference type="RefSeq" id="WP_045096477.1">
    <property type="nucleotide sequence ID" value="NZ_LN614827.1"/>
</dbReference>
<dbReference type="PANTHER" id="PTHR33692:SF1">
    <property type="entry name" value="RIBOSOME MATURATION FACTOR RIMM"/>
    <property type="match status" value="1"/>
</dbReference>
<dbReference type="SUPFAM" id="SSF50346">
    <property type="entry name" value="PRC-barrel domain"/>
    <property type="match status" value="1"/>
</dbReference>
<dbReference type="Proteomes" id="UP000032430">
    <property type="component" value="Chromosome I"/>
</dbReference>
<evidence type="ECO:0000256" key="4">
    <source>
        <dbReference type="ARBA" id="ARBA00023186"/>
    </source>
</evidence>
<dbReference type="InterPro" id="IPR002676">
    <property type="entry name" value="RimM_N"/>
</dbReference>
<dbReference type="AlphaFoldDB" id="A0A098G9E7"/>
<dbReference type="GO" id="GO:0006364">
    <property type="term" value="P:rRNA processing"/>
    <property type="evidence" value="ECO:0007669"/>
    <property type="project" value="UniProtKB-UniRule"/>
</dbReference>
<name>A0A098G9E7_9GAMM</name>
<dbReference type="GO" id="GO:0005737">
    <property type="term" value="C:cytoplasm"/>
    <property type="evidence" value="ECO:0007669"/>
    <property type="project" value="UniProtKB-SubCell"/>
</dbReference>
<evidence type="ECO:0000313" key="9">
    <source>
        <dbReference type="Proteomes" id="UP000032430"/>
    </source>
</evidence>
<dbReference type="InterPro" id="IPR056792">
    <property type="entry name" value="PRC_RimM"/>
</dbReference>
<evidence type="ECO:0000256" key="3">
    <source>
        <dbReference type="ARBA" id="ARBA00022552"/>
    </source>
</evidence>
<keyword evidence="3 5" id="KW-0698">rRNA processing</keyword>
<dbReference type="Pfam" id="PF01782">
    <property type="entry name" value="RimM"/>
    <property type="match status" value="1"/>
</dbReference>
<keyword evidence="9" id="KW-1185">Reference proteome</keyword>
<feature type="domain" description="RimM N-terminal" evidence="6">
    <location>
        <begin position="9"/>
        <end position="91"/>
    </location>
</feature>
<evidence type="ECO:0000313" key="8">
    <source>
        <dbReference type="EMBL" id="CEG58085.1"/>
    </source>
</evidence>
<evidence type="ECO:0000259" key="6">
    <source>
        <dbReference type="Pfam" id="PF01782"/>
    </source>
</evidence>
<comment type="function">
    <text evidence="5">An accessory protein needed during the final step in the assembly of 30S ribosomal subunit, possibly for assembly of the head region. Essential for efficient processing of 16S rRNA. May be needed both before and after RbfA during the maturation of 16S rRNA. It has affinity for free ribosomal 30S subunits but not for 70S ribosomes.</text>
</comment>
<dbReference type="HAMAP" id="MF_00014">
    <property type="entry name" value="Ribosome_mat_RimM"/>
    <property type="match status" value="1"/>
</dbReference>
<dbReference type="EMBL" id="LN614827">
    <property type="protein sequence ID" value="CEG58085.1"/>
    <property type="molecule type" value="Genomic_DNA"/>
</dbReference>
<dbReference type="GO" id="GO:0042274">
    <property type="term" value="P:ribosomal small subunit biogenesis"/>
    <property type="evidence" value="ECO:0007669"/>
    <property type="project" value="UniProtKB-UniRule"/>
</dbReference>
<dbReference type="InterPro" id="IPR036976">
    <property type="entry name" value="RimM_N_sf"/>
</dbReference>
<dbReference type="InterPro" id="IPR011961">
    <property type="entry name" value="RimM"/>
</dbReference>
<comment type="subcellular location">
    <subcellularLocation>
        <location evidence="5">Cytoplasm</location>
    </subcellularLocation>
</comment>
<dbReference type="OrthoDB" id="9783509at2"/>
<dbReference type="SUPFAM" id="SSF50447">
    <property type="entry name" value="Translation proteins"/>
    <property type="match status" value="1"/>
</dbReference>
<protein>
    <recommendedName>
        <fullName evidence="5">Ribosome maturation factor RimM</fullName>
    </recommendedName>
</protein>
<keyword evidence="1 5" id="KW-0963">Cytoplasm</keyword>
<feature type="domain" description="Ribosome maturation factor RimM PRC barrel" evidence="7">
    <location>
        <begin position="102"/>
        <end position="167"/>
    </location>
</feature>
<sequence length="169" mass="19313">MSNQANWVVIGRFGRPHGVKGFITVQSFTEPRDNILRYTDWHVLLNNTWQLIKILSVEVHNKAIIATIEGYPEREMVASLTNVEIAIKKEQLAALEPGEYYWHQLIGMKVVNPKGESFGVVTEIMPTGANDVLVVQGEKRHLIPYLPEQFIIEINESQQVITVDWDVDF</sequence>
<keyword evidence="2 5" id="KW-0690">Ribosome biogenesis</keyword>
<dbReference type="STRING" id="1212491.LFA_2719"/>
<dbReference type="GO" id="GO:0043022">
    <property type="term" value="F:ribosome binding"/>
    <property type="evidence" value="ECO:0007669"/>
    <property type="project" value="InterPro"/>
</dbReference>
<dbReference type="PANTHER" id="PTHR33692">
    <property type="entry name" value="RIBOSOME MATURATION FACTOR RIMM"/>
    <property type="match status" value="1"/>
</dbReference>
<proteinExistence type="inferred from homology"/>
<dbReference type="InterPro" id="IPR011033">
    <property type="entry name" value="PRC_barrel-like_sf"/>
</dbReference>
<dbReference type="KEGG" id="lfa:LFA_2719"/>
<evidence type="ECO:0000256" key="2">
    <source>
        <dbReference type="ARBA" id="ARBA00022517"/>
    </source>
</evidence>
<dbReference type="GO" id="GO:0005840">
    <property type="term" value="C:ribosome"/>
    <property type="evidence" value="ECO:0007669"/>
    <property type="project" value="InterPro"/>
</dbReference>